<dbReference type="Gene3D" id="3.40.50.620">
    <property type="entry name" value="HUPs"/>
    <property type="match status" value="1"/>
</dbReference>
<dbReference type="InterPro" id="IPR014729">
    <property type="entry name" value="Rossmann-like_a/b/a_fold"/>
</dbReference>
<protein>
    <recommendedName>
        <fullName evidence="2">isoleucine--tRNA ligase</fullName>
        <ecNumber evidence="2">6.1.1.5</ecNumber>
    </recommendedName>
    <alternativeName>
        <fullName evidence="8">Isoleucyl-tRNA synthetase</fullName>
    </alternativeName>
</protein>
<keyword evidence="4" id="KW-0547">Nucleotide-binding</keyword>
<name>A0A8R1HRW7_CAEJA</name>
<dbReference type="InterPro" id="IPR050081">
    <property type="entry name" value="Ile-tRNA_ligase"/>
</dbReference>
<evidence type="ECO:0000256" key="1">
    <source>
        <dbReference type="ARBA" id="ARBA00005594"/>
    </source>
</evidence>
<evidence type="ECO:0000256" key="3">
    <source>
        <dbReference type="ARBA" id="ARBA00022598"/>
    </source>
</evidence>
<dbReference type="InterPro" id="IPR002301">
    <property type="entry name" value="Ile-tRNA-ligase"/>
</dbReference>
<dbReference type="AlphaFoldDB" id="A0A8R1HRW7"/>
<proteinExistence type="inferred from homology"/>
<dbReference type="SUPFAM" id="SSF52374">
    <property type="entry name" value="Nucleotidylyl transferase"/>
    <property type="match status" value="1"/>
</dbReference>
<sequence>MTPRFSDHSFEFDGEPVHFSITAHSDKDLVHFNTIGRIGLVVEVIQPPQLLASQLSEQQRVDPASNFSSAASSSILPIKKSVETHFSCSESIWMASRTSALRPRWTLSTANRLLSSTTPSGDAPKKKKYPVFLPSSSFINHIKSTERASADQKLARDGGLEDLYTWQASRDGELFELLDGPPYANGEAHTGHAINKILKDFVVKSRIGLGYRVRFRPGWDCHGLPIELKIGKQQKSSQPRTPLETRAAARLVADEAIGKQMNAFRRWGVSGDWGKPYITKSPEYVAAQLDIFAKLVEQKLVYRSFKPVYWSPSSNTALAESELEYNEKHQSNSVYFRFKLINVSESDVIWSQKSSKPAQFYALIWTTTPWTLPLNNAICVAPGIEYSVVQFEDEVKNYYTGTLAKFPGV</sequence>
<dbReference type="PRINTS" id="PR00984">
    <property type="entry name" value="TRNASYNTHILE"/>
</dbReference>
<organism evidence="10 11">
    <name type="scientific">Caenorhabditis japonica</name>
    <dbReference type="NCBI Taxonomy" id="281687"/>
    <lineage>
        <taxon>Eukaryota</taxon>
        <taxon>Metazoa</taxon>
        <taxon>Ecdysozoa</taxon>
        <taxon>Nematoda</taxon>
        <taxon>Chromadorea</taxon>
        <taxon>Rhabditida</taxon>
        <taxon>Rhabditina</taxon>
        <taxon>Rhabditomorpha</taxon>
        <taxon>Rhabditoidea</taxon>
        <taxon>Rhabditidae</taxon>
        <taxon>Peloderinae</taxon>
        <taxon>Caenorhabditis</taxon>
    </lineage>
</organism>
<reference evidence="10" key="2">
    <citation type="submission" date="2022-06" db="UniProtKB">
        <authorList>
            <consortium name="EnsemblMetazoa"/>
        </authorList>
    </citation>
    <scope>IDENTIFICATION</scope>
    <source>
        <strain evidence="10">DF5081</strain>
    </source>
</reference>
<dbReference type="InterPro" id="IPR002300">
    <property type="entry name" value="aa-tRNA-synth_Ia"/>
</dbReference>
<dbReference type="FunFam" id="3.40.50.620:FF:000290">
    <property type="entry name" value="Isoleucyl-tRNA synthetase (Mitochondrial)"/>
    <property type="match status" value="1"/>
</dbReference>
<dbReference type="PANTHER" id="PTHR42765">
    <property type="entry name" value="SOLEUCYL-TRNA SYNTHETASE"/>
    <property type="match status" value="1"/>
</dbReference>
<evidence type="ECO:0000313" key="10">
    <source>
        <dbReference type="EnsemblMetazoa" id="CJA05907.1"/>
    </source>
</evidence>
<dbReference type="PANTHER" id="PTHR42765:SF1">
    <property type="entry name" value="ISOLEUCINE--TRNA LIGASE, MITOCHONDRIAL"/>
    <property type="match status" value="1"/>
</dbReference>
<dbReference type="InterPro" id="IPR009008">
    <property type="entry name" value="Val/Leu/Ile-tRNA-synth_edit"/>
</dbReference>
<dbReference type="GO" id="GO:0004822">
    <property type="term" value="F:isoleucine-tRNA ligase activity"/>
    <property type="evidence" value="ECO:0007669"/>
    <property type="project" value="UniProtKB-EC"/>
</dbReference>
<reference evidence="11" key="1">
    <citation type="submission" date="2010-08" db="EMBL/GenBank/DDBJ databases">
        <authorList>
            <consortium name="Caenorhabditis japonica Sequencing Consortium"/>
            <person name="Wilson R.K."/>
        </authorList>
    </citation>
    <scope>NUCLEOTIDE SEQUENCE [LARGE SCALE GENOMIC DNA]</scope>
    <source>
        <strain evidence="11">DF5081</strain>
    </source>
</reference>
<evidence type="ECO:0000259" key="9">
    <source>
        <dbReference type="Pfam" id="PF00133"/>
    </source>
</evidence>
<evidence type="ECO:0000256" key="8">
    <source>
        <dbReference type="ARBA" id="ARBA00032665"/>
    </source>
</evidence>
<evidence type="ECO:0000256" key="5">
    <source>
        <dbReference type="ARBA" id="ARBA00022840"/>
    </source>
</evidence>
<dbReference type="EC" id="6.1.1.5" evidence="2"/>
<dbReference type="GO" id="GO:0005739">
    <property type="term" value="C:mitochondrion"/>
    <property type="evidence" value="ECO:0007669"/>
    <property type="project" value="TreeGrafter"/>
</dbReference>
<dbReference type="Pfam" id="PF00133">
    <property type="entry name" value="tRNA-synt_1"/>
    <property type="match status" value="1"/>
</dbReference>
<keyword evidence="6" id="KW-0648">Protein biosynthesis</keyword>
<keyword evidence="11" id="KW-1185">Reference proteome</keyword>
<dbReference type="GO" id="GO:0005524">
    <property type="term" value="F:ATP binding"/>
    <property type="evidence" value="ECO:0007669"/>
    <property type="project" value="UniProtKB-KW"/>
</dbReference>
<comment type="similarity">
    <text evidence="1">Belongs to the class-I aminoacyl-tRNA synthetase family.</text>
</comment>
<dbReference type="GO" id="GO:0006428">
    <property type="term" value="P:isoleucyl-tRNA aminoacylation"/>
    <property type="evidence" value="ECO:0007669"/>
    <property type="project" value="InterPro"/>
</dbReference>
<dbReference type="SUPFAM" id="SSF50677">
    <property type="entry name" value="ValRS/IleRS/LeuRS editing domain"/>
    <property type="match status" value="1"/>
</dbReference>
<accession>A0A8R1HRW7</accession>
<evidence type="ECO:0000256" key="2">
    <source>
        <dbReference type="ARBA" id="ARBA00013165"/>
    </source>
</evidence>
<keyword evidence="5" id="KW-0067">ATP-binding</keyword>
<evidence type="ECO:0000313" key="11">
    <source>
        <dbReference type="Proteomes" id="UP000005237"/>
    </source>
</evidence>
<feature type="domain" description="Aminoacyl-tRNA synthetase class Ia" evidence="9">
    <location>
        <begin position="168"/>
        <end position="330"/>
    </location>
</feature>
<dbReference type="EnsemblMetazoa" id="CJA05907.1">
    <property type="protein sequence ID" value="CJA05907.1"/>
    <property type="gene ID" value="WBGene00125111"/>
</dbReference>
<dbReference type="Gene3D" id="3.90.740.10">
    <property type="entry name" value="Valyl/Leucyl/Isoleucyl-tRNA synthetase, editing domain"/>
    <property type="match status" value="1"/>
</dbReference>
<dbReference type="GO" id="GO:0002161">
    <property type="term" value="F:aminoacyl-tRNA deacylase activity"/>
    <property type="evidence" value="ECO:0007669"/>
    <property type="project" value="InterPro"/>
</dbReference>
<evidence type="ECO:0000256" key="7">
    <source>
        <dbReference type="ARBA" id="ARBA00023146"/>
    </source>
</evidence>
<dbReference type="GO" id="GO:0032543">
    <property type="term" value="P:mitochondrial translation"/>
    <property type="evidence" value="ECO:0007669"/>
    <property type="project" value="TreeGrafter"/>
</dbReference>
<keyword evidence="7" id="KW-0030">Aminoacyl-tRNA synthetase</keyword>
<evidence type="ECO:0000256" key="6">
    <source>
        <dbReference type="ARBA" id="ARBA00022917"/>
    </source>
</evidence>
<dbReference type="Proteomes" id="UP000005237">
    <property type="component" value="Unassembled WGS sequence"/>
</dbReference>
<keyword evidence="3" id="KW-0436">Ligase</keyword>
<evidence type="ECO:0000256" key="4">
    <source>
        <dbReference type="ARBA" id="ARBA00022741"/>
    </source>
</evidence>